<accession>E9AK24</accession>
<dbReference type="KEGG" id="lmi:LMXM_04_0430"/>
<dbReference type="InterPro" id="IPR001304">
    <property type="entry name" value="C-type_lectin-like"/>
</dbReference>
<feature type="region of interest" description="Disordered" evidence="1">
    <location>
        <begin position="3366"/>
        <end position="3393"/>
    </location>
</feature>
<dbReference type="RefSeq" id="XP_003871809.1">
    <property type="nucleotide sequence ID" value="XM_003871760.1"/>
</dbReference>
<dbReference type="SMART" id="SM00034">
    <property type="entry name" value="CLECT"/>
    <property type="match status" value="2"/>
</dbReference>
<feature type="compositionally biased region" description="Low complexity" evidence="1">
    <location>
        <begin position="315"/>
        <end position="345"/>
    </location>
</feature>
<dbReference type="InterPro" id="IPR016186">
    <property type="entry name" value="C-type_lectin-like/link_sf"/>
</dbReference>
<feature type="domain" description="C-type lectin" evidence="3">
    <location>
        <begin position="366"/>
        <end position="587"/>
    </location>
</feature>
<feature type="transmembrane region" description="Helical" evidence="2">
    <location>
        <begin position="4109"/>
        <end position="4130"/>
    </location>
</feature>
<feature type="region of interest" description="Disordered" evidence="1">
    <location>
        <begin position="819"/>
        <end position="839"/>
    </location>
</feature>
<organism evidence="4 5">
    <name type="scientific">Leishmania mexicana (strain MHOM/GT/2001/U1103)</name>
    <dbReference type="NCBI Taxonomy" id="929439"/>
    <lineage>
        <taxon>Eukaryota</taxon>
        <taxon>Discoba</taxon>
        <taxon>Euglenozoa</taxon>
        <taxon>Kinetoplastea</taxon>
        <taxon>Metakinetoplastina</taxon>
        <taxon>Trypanosomatida</taxon>
        <taxon>Trypanosomatidae</taxon>
        <taxon>Leishmaniinae</taxon>
        <taxon>Leishmania</taxon>
    </lineage>
</organism>
<feature type="domain" description="C-type lectin" evidence="3">
    <location>
        <begin position="620"/>
        <end position="791"/>
    </location>
</feature>
<evidence type="ECO:0000313" key="4">
    <source>
        <dbReference type="EMBL" id="CBZ23274.1"/>
    </source>
</evidence>
<feature type="transmembrane region" description="Helical" evidence="2">
    <location>
        <begin position="38"/>
        <end position="57"/>
    </location>
</feature>
<keyword evidence="2" id="KW-1133">Transmembrane helix</keyword>
<dbReference type="GeneID" id="13452972"/>
<dbReference type="CDD" id="cd00037">
    <property type="entry name" value="CLECT"/>
    <property type="match status" value="1"/>
</dbReference>
<evidence type="ECO:0000313" key="5">
    <source>
        <dbReference type="Proteomes" id="UP000007259"/>
    </source>
</evidence>
<feature type="compositionally biased region" description="Basic and acidic residues" evidence="1">
    <location>
        <begin position="3023"/>
        <end position="3032"/>
    </location>
</feature>
<feature type="region of interest" description="Disordered" evidence="1">
    <location>
        <begin position="315"/>
        <end position="358"/>
    </location>
</feature>
<feature type="region of interest" description="Disordered" evidence="1">
    <location>
        <begin position="2552"/>
        <end position="2571"/>
    </location>
</feature>
<dbReference type="Gene3D" id="3.10.100.10">
    <property type="entry name" value="Mannose-Binding Protein A, subunit A"/>
    <property type="match status" value="1"/>
</dbReference>
<feature type="region of interest" description="Disordered" evidence="1">
    <location>
        <begin position="3022"/>
        <end position="3041"/>
    </location>
</feature>
<keyword evidence="2" id="KW-0472">Membrane</keyword>
<name>E9AK24_LEIMU</name>
<keyword evidence="5" id="KW-1185">Reference proteome</keyword>
<evidence type="ECO:0000256" key="2">
    <source>
        <dbReference type="SAM" id="Phobius"/>
    </source>
</evidence>
<feature type="compositionally biased region" description="Low complexity" evidence="1">
    <location>
        <begin position="3381"/>
        <end position="3392"/>
    </location>
</feature>
<dbReference type="SUPFAM" id="SSF56436">
    <property type="entry name" value="C-type lectin-like"/>
    <property type="match status" value="1"/>
</dbReference>
<sequence>MHKPSSTAARHTPALGSLTRVCPGVPLSSSTSLALARWTVFAAALLLVVAALAPGVLHAARADDGFTPATVASCPYGWSLYSPPTTITATDSAAAAAHRCARVFITTPLSASAPESLCTSLFSSGSDTSLSADGVTPWPYASHASPHGVAVHSAAENAFFRSLFSDAYNAGAEDDVAVVLGGTAGYGVVHWHADASSANGNGGNALKQRQELRTRAELLEGRCPRWLSNSGAAPPRGGLPQQLAQTTAVEAASAADISAGSAAYTNFAADVDWQRHSGVIAMRASGQWTLLRSAASAHAFACAFNADFTVLPSGTSSSSSGSGNAHDTSSSDNSDSSSEGGSNSGVPQPGSGYAKRRVVPQPAPPCLSGWTALPASVDTSDGAANTACYRLFANASEVGGRVGTTFEGAREYCAAVNPRASLASVMSQQENAWIVSTLLSAMAALPSTPCTCDGSSLAEAPSHAASAVAMSAVTHSARTVFLGGSFMHDSSGAGLIGSWYADQYLFNASEYVAASPSSPAWPTGTNLYYANWGEDEPALSYGVVGITPPPPTECNCGNASTSSSSPVSPAGTWVGLDPRSTQPFLCSYLNDGSVFPSVPPTPMPDPSSTTSPTPSALEHCLSGWSHLALTNSCYRVFPSASMETEAGSAVTAATMEEHCEQVLGGQVVVTKIGRVRAVAVQSIAESDYVGSLLSLYLKDPRNAVGVPEGGSSSASIDSTSSPRPVSLVGVSFIDHGAGGFYLSGVRELDPLLANHLWAAGEPANVKGCVAVDVGGLWYYVPCSSSSATTPENEAVRVLGYTCQYRASDIDPKQDLIPEATTQPAIPPSGPDWPSDSDSGSPWLPLAKRIQALSGAVHVVVAAGSIGIYTLQGPNATIPPVASVRDLHFFFAPLSAYYTYPAPRRAVDGTVIVPPVQTTPGMSVDDLLSVAVTGESSPFAPCEGHKDQSRIARVRANVLTVQHTNHSEVGYVCVSQDGRNYVPTAITYEVTEVTVDGFISTPSRSPADNRTAAWLPPLFCGTAVEVATTSPSVAASTCALQRGLAIAEHATGTVQLVLRRSGAASAVGTVATALLPELDTVVSHVRLSSSADCMGEQVPFQLLGSEIEVRHVSSGRYTQSSSPLRAADKRGRGNASLQYSVFSYQYASVHAARLASLNPIYNASEVSSVLAQSQHPAEYYVCVSVHKPPSTMTSDVSEIGAASRRLLALWGASVNAGSSSSSSSGASTTFSLSIAERLEARTSVSPAGAAVRTYTAVPGLKAHLVPPPVSVKGMWALPPRRLRQQRARPTGATGSSTAAGSPWATLVPAAATHNRSAHYLLRTQHPFASTDPMSESSSSTVLPSTVHLHIPQYSSPIILLDANNAERGMLALLSQNPNDCNRHQPLPLDDPTRAAATWPRHLDTMVPLSTVTMTVEGSGTAGATATVAYMQLNLNHTGLWGHHPTRTDDPAAMQQTWYVCISYGALSPFLPVRQPALRITVHRQRVDRFLIDSSVSCTSSEAAVAAEAADASTTHLNVNTGFAGMLWLDGLDVRLWSTTTLHSAQVAFSVVLPSSGTVDDTAAQCSNANLFYAQRALGLLTPEICRHTRAAGGNSSANDDAARDVGEEARAGMIIPLAFFTQHSLRRMQLCLSVPLPFAANTTGSSSELVPQRRFFAPLVDTTLDVRPIQLLYMGRYSSIPASAAAVSPNPAAPLSPGTTLIRLAEGVRDVVLPLTGYGIRPDMTMFLSSQRCHGVPISNIGSHDNLLTEQSALNISVVSLYDLPSSYWAPMRADTDVQGGGSSESGSAHQPRVFVVLKHSDLLSKSAAQRLFGASTAAAGGARKPLHVCLYAPGTATLVFPTNFQLVVEPPRMMAIRNLPNDAPLLARATAHMAPSSVATVVYGSTMDLIVEGFGLDGANTWLMPAVDCGNASSHLWRAPVQLSAVPSSTTTTARIAVESSSVTSPLYAESTRYVDPQSSYSSWFISLRQAETARVGADANVRSGTYVDRFQWCARIGEKVEDVAASPYISTGLPYRLVIPATDGFVLEGSPMHQDHISTVLALPIQHATEGRWFPLKLAGPIVDVVQAIGSPLYMFLAPQDRSCYALKHSYMHQGLHSFGSASISAVNGSAVLLPRWLTAPGIYQLCASTLYPALDSADEGIEAALQFFSLHGLQVQLTKAVYGVSALNHTTSVTVEQGQEWALPISGPLLTNRSLVRFHTAASQCSQPMVATKGSGGAVLPDIRVQDAFTGFSLVGDDDMNRDSEDSFTASAHHIVLPQSLIRSLAAPATYVLCFQPQSHLDWRVAPGISLVVKTHVRHPTAYSYFPADGSEDVALLTALPPSKVALEWNTGEENMVNVVGTAGRQVSLALWCLPAPTKSSNSGVGVEEDLVPCGDHRRVMFVKPMDSDEDPCFVDAEAVPEDVVRGPYVLHFGVLTIPYALSTPGRGNGNDAVPVIIPNMTQPWIMCLETGSERWRESVRPMFQLQYTHAMPTGFRVKADDASNTTAPFPAHKVGVAATTSAEVDRVTGMPAGGNTTLVLYAQDSSQVVYLNGYGIERDHRLRFGARCEETMEPPTSSRSREGVSSGGGVGMANSTLSDMADYHHRVAARQLLANARLYTDPLPIEDDNGVFLVPSTHILLSEEATSGTGGIPVCISTNAGATYAKTSLTLRVFPSRLRIDTETTQRNLLAQILTDTLLVPENSHGSVDLTALIKAGRAIGSSTEAATASPSSVGGSAMRDADMYLPPGTQVLLSTSCSHNSHGIPLLTVSVSNVLTLAKHHTATVTPQRLRVCVRDPEAAVAAAAMLDSGVAEDDGGTTTAFFTASGVYYRVISVQVGRVSLHAWTPTEAMQADLIDQVVLRRGAREDLLLPVLLKSTARAETAVTVVSSPEDELLQRLELSPSALSLLSLTRFYVEQSCYRSAQSPDPASAISPYVSSYAGMQLNFGANRITVSPLPLSRQQQQQQSSLPPTDSLSKTLVAALPGGNTYNVSHYTLESRGSVCFSVDGGLHYLSVGMAHFTEEWAPTLRVTLGAEEDDRARDAREEPDTPTAATPSTNAMRVYTQSSTTRQLLDTRYVDPGTLPPWTAPANQTEAHVLADLGQLTTTMLWTGFLGTNGFAMNGLLYLPASSYAASSAETTPSGLIPGVDPQPQPLLFSLDNRLQNTPTNMTVTVVPWSLACYGNPQQRELYVHPQDVGLLAPTTPGRCSAGMRDGVRVRVVPLSMAACNDTVAVDTYYLFDLSTVQPAAWGATATEAAEGDGASSSARAMQLPIGLRYTPEGLYALCLRQDLPYVSTLLSDNNARAPGDLFTATYAATPLRLRVARNWTVVSVSRTTVPNSSNNVVAIAQGSYAELPVTGTAVRVRGMPVLFAFAPSSAQTVTRRGGGSSDATVPSSSANGTTTAGSEAWTWSGGCAAVPEAWDPVTGMPLVSASASSASGPDGLLLTSPWRNAQDGVLRVDAAYVSRVDWDTSAVVPAAATNGNNTTASPRYTGRLRSYALCYSVDGGLSFQAAATAAQTSPRHLAAVVVPPTITSLSCNRTTAADPTQRQLGWSADNATATTVRVQYLYTSTDADASITSSPQVVTYARADGTGRMAYATRPPTYTYAWTSAFVGNGIGAASGRRLPTVTTTAADVPTVAAAVALVRTSRHGARCDGAAAVSTNFTQFYPTTVFGADAWNVAAVNASSPLAMPIFLINLQHGGVWSTADTAAIVAWRGAQTAERVAQFERMNPTLSQETWVNQTAALWARYKDVAGAPLNGQSILGWATDAATAASRSNGESTVVCLSIDGTHFYSADVARAAALAPEAQVQQQVVIATANATSSSRTTTVAHLSPWPLYLRSSVGPSISNARANTKMATGTTQLLWMREISMVMELLARPTTNAATATAAAASGAPYLGYTSASLALFQEAMAAAIGVDSSAVAVQLHMSGFVALPKAGVSLDAVKSVAVAAVQARHRGAATLGGLQRPSPTFMDNSTADPQPSSQPALLPTYALVLSILADAVAYNPAVNTSTLSAPPDLLYCGVQLLRDNVSGPALLATLARGGDAVATASLSSLTVNFTLRNGVDLHAANTSMSAALPQSPAQEVAWRRLFLNIPHATLSPGLVPDDKDNDTTSTVRWWAIPLLLVLTGVMVYGTYYVYKKHLQPANDRTEAPVVEKRQ</sequence>
<evidence type="ECO:0000256" key="1">
    <source>
        <dbReference type="SAM" id="MobiDB-lite"/>
    </source>
</evidence>
<reference evidence="4 5" key="1">
    <citation type="journal article" date="2011" name="Genome Res.">
        <title>Chromosome and gene copy number variation allow major structural change between species and strains of Leishmania.</title>
        <authorList>
            <person name="Rogers M.B."/>
            <person name="Hilley J.D."/>
            <person name="Dickens N.J."/>
            <person name="Wilkes J."/>
            <person name="Bates P.A."/>
            <person name="Depledge D.P."/>
            <person name="Harris D."/>
            <person name="Her Y."/>
            <person name="Herzyk P."/>
            <person name="Imamura H."/>
            <person name="Otto T.D."/>
            <person name="Sanders M."/>
            <person name="Seeger K."/>
            <person name="Dujardin J.C."/>
            <person name="Berriman M."/>
            <person name="Smith D.F."/>
            <person name="Hertz-Fowler C."/>
            <person name="Mottram J.C."/>
        </authorList>
    </citation>
    <scope>NUCLEOTIDE SEQUENCE [LARGE SCALE GENOMIC DNA]</scope>
    <source>
        <strain evidence="4 5">MHOM/GT/2001/U1103</strain>
    </source>
</reference>
<keyword evidence="2" id="KW-0812">Transmembrane</keyword>
<proteinExistence type="predicted"/>
<dbReference type="VEuPathDB" id="TriTrypDB:LmxM.04.0430"/>
<evidence type="ECO:0000259" key="3">
    <source>
        <dbReference type="SMART" id="SM00034"/>
    </source>
</evidence>
<dbReference type="OrthoDB" id="271173at2759"/>
<protein>
    <recommendedName>
        <fullName evidence="3">C-type lectin domain-containing protein</fullName>
    </recommendedName>
</protein>
<dbReference type="PhylomeDB" id="E9AK24"/>
<dbReference type="OMA" id="MWALPPR"/>
<dbReference type="InterPro" id="IPR016187">
    <property type="entry name" value="CTDL_fold"/>
</dbReference>
<dbReference type="Proteomes" id="UP000007259">
    <property type="component" value="Chromosome 4"/>
</dbReference>
<dbReference type="EMBL" id="FR799557">
    <property type="protein sequence ID" value="CBZ23274.1"/>
    <property type="molecule type" value="Genomic_DNA"/>
</dbReference>
<gene>
    <name evidence="4" type="ORF">LMXM_04_0430</name>
</gene>